<dbReference type="EMBL" id="BDEV01000097">
    <property type="protein sequence ID" value="GCD63268.1"/>
    <property type="molecule type" value="Genomic_DNA"/>
</dbReference>
<dbReference type="AlphaFoldDB" id="A0A401X6G3"/>
<evidence type="ECO:0000313" key="1">
    <source>
        <dbReference type="EMBL" id="GCD63268.1"/>
    </source>
</evidence>
<dbReference type="Proteomes" id="UP000287385">
    <property type="component" value="Unassembled WGS sequence"/>
</dbReference>
<proteinExistence type="predicted"/>
<organism evidence="1 2">
    <name type="scientific">Acetobacter pasteurianus NBRC 3278</name>
    <dbReference type="NCBI Taxonomy" id="1226660"/>
    <lineage>
        <taxon>Bacteria</taxon>
        <taxon>Pseudomonadati</taxon>
        <taxon>Pseudomonadota</taxon>
        <taxon>Alphaproteobacteria</taxon>
        <taxon>Acetobacterales</taxon>
        <taxon>Acetobacteraceae</taxon>
        <taxon>Acetobacter</taxon>
    </lineage>
</organism>
<evidence type="ECO:0000313" key="2">
    <source>
        <dbReference type="Proteomes" id="UP000287385"/>
    </source>
</evidence>
<gene>
    <name evidence="1" type="ORF">NBRC3278_2361</name>
</gene>
<protein>
    <submittedName>
        <fullName evidence="1">Uncharacterized protein</fullName>
    </submittedName>
</protein>
<sequence length="78" mass="9042">MIKKYLIVPDGKINHGQLKDDMDNHPSKKLKYTVIYIINNATGKAEIGALINMKPTKKFLFLLNLHSEKSIYKEKKRI</sequence>
<keyword evidence="2" id="KW-1185">Reference proteome</keyword>
<reference evidence="1 2" key="1">
    <citation type="submission" date="2016-06" db="EMBL/GenBank/DDBJ databases">
        <title>Acetobacter pasteurianus NBRC 3278 whole genome sequencing project.</title>
        <authorList>
            <person name="Matsutani M."/>
            <person name="Shiwa Y."/>
            <person name="Okamoto-Kainuma A."/>
            <person name="Ishikawa M."/>
            <person name="Koizumi Y."/>
            <person name="Yoshikawa H."/>
            <person name="Yakushi T."/>
            <person name="Matsushita K."/>
        </authorList>
    </citation>
    <scope>NUCLEOTIDE SEQUENCE [LARGE SCALE GENOMIC DNA]</scope>
    <source>
        <strain evidence="1 2">NBRC 3278</strain>
    </source>
</reference>
<dbReference type="RefSeq" id="WP_124297379.1">
    <property type="nucleotide sequence ID" value="NZ_BDEV01000097.1"/>
</dbReference>
<accession>A0A401X6G3</accession>
<name>A0A401X6G3_ACEPA</name>
<comment type="caution">
    <text evidence="1">The sequence shown here is derived from an EMBL/GenBank/DDBJ whole genome shotgun (WGS) entry which is preliminary data.</text>
</comment>